<comment type="similarity">
    <text evidence="1">Belongs to the YoeB family.</text>
</comment>
<reference evidence="7 8" key="1">
    <citation type="submission" date="2018-09" db="EMBL/GenBank/DDBJ databases">
        <title>Sphingomonas sp. DAC4.</title>
        <authorList>
            <person name="Seo T."/>
        </authorList>
    </citation>
    <scope>NUCLEOTIDE SEQUENCE [LARGE SCALE GENOMIC DNA]</scope>
    <source>
        <strain evidence="7 8">DAC4</strain>
    </source>
</reference>
<accession>A0A418PYX5</accession>
<name>A0A418PYX5_9SPHN</name>
<dbReference type="GO" id="GO:0045892">
    <property type="term" value="P:negative regulation of DNA-templated transcription"/>
    <property type="evidence" value="ECO:0007669"/>
    <property type="project" value="TreeGrafter"/>
</dbReference>
<dbReference type="GO" id="GO:0006401">
    <property type="term" value="P:RNA catabolic process"/>
    <property type="evidence" value="ECO:0007669"/>
    <property type="project" value="InterPro"/>
</dbReference>
<dbReference type="AlphaFoldDB" id="A0A418PYX5"/>
<protein>
    <recommendedName>
        <fullName evidence="6">Putative mRNA interferase YoeB</fullName>
    </recommendedName>
</protein>
<evidence type="ECO:0000256" key="3">
    <source>
        <dbReference type="ARBA" id="ARBA00022722"/>
    </source>
</evidence>
<dbReference type="PANTHER" id="PTHR38039">
    <property type="entry name" value="TOXIN YOEB"/>
    <property type="match status" value="1"/>
</dbReference>
<evidence type="ECO:0000256" key="5">
    <source>
        <dbReference type="ARBA" id="ARBA00022801"/>
    </source>
</evidence>
<dbReference type="SUPFAM" id="SSF143011">
    <property type="entry name" value="RelE-like"/>
    <property type="match status" value="1"/>
</dbReference>
<keyword evidence="3" id="KW-0540">Nuclease</keyword>
<gene>
    <name evidence="7" type="ORF">D3M59_09320</name>
</gene>
<keyword evidence="5" id="KW-0378">Hydrolase</keyword>
<dbReference type="EMBL" id="QXTF01000003">
    <property type="protein sequence ID" value="RIX27249.1"/>
    <property type="molecule type" value="Genomic_DNA"/>
</dbReference>
<dbReference type="Proteomes" id="UP000285023">
    <property type="component" value="Unassembled WGS sequence"/>
</dbReference>
<comment type="caution">
    <text evidence="7">The sequence shown here is derived from an EMBL/GenBank/DDBJ whole genome shotgun (WGS) entry which is preliminary data.</text>
</comment>
<evidence type="ECO:0000313" key="8">
    <source>
        <dbReference type="Proteomes" id="UP000285023"/>
    </source>
</evidence>
<dbReference type="Pfam" id="PF06769">
    <property type="entry name" value="YoeB_toxin"/>
    <property type="match status" value="1"/>
</dbReference>
<evidence type="ECO:0000256" key="4">
    <source>
        <dbReference type="ARBA" id="ARBA00022759"/>
    </source>
</evidence>
<sequence length="87" mass="10407">MRVVFATKAWEDYLHWADNDRKVFRRLNSLIKECRRTPHEGTGKPEPLKGCDGYWSRRVTEKDRLVYRVEGKAGDQRIEIAQCRLHY</sequence>
<evidence type="ECO:0000313" key="7">
    <source>
        <dbReference type="EMBL" id="RIX27249.1"/>
    </source>
</evidence>
<keyword evidence="8" id="KW-1185">Reference proteome</keyword>
<dbReference type="NCBIfam" id="TIGR02116">
    <property type="entry name" value="toxin_Txe_YoeB"/>
    <property type="match status" value="1"/>
</dbReference>
<proteinExistence type="inferred from homology"/>
<dbReference type="GO" id="GO:0004519">
    <property type="term" value="F:endonuclease activity"/>
    <property type="evidence" value="ECO:0007669"/>
    <property type="project" value="UniProtKB-KW"/>
</dbReference>
<evidence type="ECO:0000256" key="1">
    <source>
        <dbReference type="ARBA" id="ARBA00008172"/>
    </source>
</evidence>
<keyword evidence="2" id="KW-1277">Toxin-antitoxin system</keyword>
<dbReference type="GO" id="GO:0016787">
    <property type="term" value="F:hydrolase activity"/>
    <property type="evidence" value="ECO:0007669"/>
    <property type="project" value="UniProtKB-KW"/>
</dbReference>
<evidence type="ECO:0000256" key="2">
    <source>
        <dbReference type="ARBA" id="ARBA00022649"/>
    </source>
</evidence>
<keyword evidence="4" id="KW-0255">Endonuclease</keyword>
<evidence type="ECO:0000256" key="6">
    <source>
        <dbReference type="ARBA" id="ARBA00030388"/>
    </source>
</evidence>
<dbReference type="PANTHER" id="PTHR38039:SF1">
    <property type="entry name" value="TOXIN YOEB"/>
    <property type="match status" value="1"/>
</dbReference>
<organism evidence="7 8">
    <name type="scientific">Sphingomonas edaphi</name>
    <dbReference type="NCBI Taxonomy" id="2315689"/>
    <lineage>
        <taxon>Bacteria</taxon>
        <taxon>Pseudomonadati</taxon>
        <taxon>Pseudomonadota</taxon>
        <taxon>Alphaproteobacteria</taxon>
        <taxon>Sphingomonadales</taxon>
        <taxon>Sphingomonadaceae</taxon>
        <taxon>Sphingomonas</taxon>
    </lineage>
</organism>
<dbReference type="RefSeq" id="WP_119533402.1">
    <property type="nucleotide sequence ID" value="NZ_QXTF01000003.1"/>
</dbReference>
<dbReference type="InterPro" id="IPR035093">
    <property type="entry name" value="RelE/ParE_toxin_dom_sf"/>
</dbReference>
<dbReference type="InterPro" id="IPR009614">
    <property type="entry name" value="YoeB_toxin"/>
</dbReference>
<dbReference type="OrthoDB" id="9801102at2"/>
<dbReference type="Gene3D" id="3.30.2310.20">
    <property type="entry name" value="RelE-like"/>
    <property type="match status" value="1"/>
</dbReference>